<dbReference type="InterPro" id="IPR020097">
    <property type="entry name" value="PsdUridine_synth_TruA_a/b_dom"/>
</dbReference>
<name>A0A3G2L9G5_9FLAO</name>
<reference evidence="9 10" key="1">
    <citation type="submission" date="2018-08" db="EMBL/GenBank/DDBJ databases">
        <title>The reduced genetic potential of extracellular carbohydrate catabolism in Euzebyella marina RN62, a Flavobacteriia bacterium isolated from the hadal water.</title>
        <authorList>
            <person name="Xue C."/>
        </authorList>
    </citation>
    <scope>NUCLEOTIDE SEQUENCE [LARGE SCALE GENOMIC DNA]</scope>
    <source>
        <strain evidence="9 10">RN62</strain>
    </source>
</reference>
<comment type="function">
    <text evidence="4">Formation of pseudouridine at positions 38, 39 and 40 in the anticodon stem and loop of transfer RNAs.</text>
</comment>
<comment type="catalytic activity">
    <reaction evidence="4 7">
        <text>uridine(38/39/40) in tRNA = pseudouridine(38/39/40) in tRNA</text>
        <dbReference type="Rhea" id="RHEA:22376"/>
        <dbReference type="Rhea" id="RHEA-COMP:10085"/>
        <dbReference type="Rhea" id="RHEA-COMP:10087"/>
        <dbReference type="ChEBI" id="CHEBI:65314"/>
        <dbReference type="ChEBI" id="CHEBI:65315"/>
        <dbReference type="EC" id="5.4.99.12"/>
    </reaction>
</comment>
<feature type="domain" description="Pseudouridine synthase I TruA alpha/beta" evidence="8">
    <location>
        <begin position="140"/>
        <end position="242"/>
    </location>
</feature>
<proteinExistence type="inferred from homology"/>
<dbReference type="SUPFAM" id="SSF55120">
    <property type="entry name" value="Pseudouridine synthase"/>
    <property type="match status" value="1"/>
</dbReference>
<evidence type="ECO:0000256" key="4">
    <source>
        <dbReference type="HAMAP-Rule" id="MF_00171"/>
    </source>
</evidence>
<evidence type="ECO:0000259" key="8">
    <source>
        <dbReference type="Pfam" id="PF01416"/>
    </source>
</evidence>
<gene>
    <name evidence="4 9" type="primary">truA</name>
    <name evidence="9" type="ORF">D1013_16360</name>
</gene>
<dbReference type="GO" id="GO:0031119">
    <property type="term" value="P:tRNA pseudouridine synthesis"/>
    <property type="evidence" value="ECO:0007669"/>
    <property type="project" value="UniProtKB-UniRule"/>
</dbReference>
<protein>
    <recommendedName>
        <fullName evidence="4">tRNA pseudouridine synthase A</fullName>
        <ecNumber evidence="4">5.4.99.12</ecNumber>
    </recommendedName>
    <alternativeName>
        <fullName evidence="4">tRNA pseudouridine(38-40) synthase</fullName>
    </alternativeName>
    <alternativeName>
        <fullName evidence="4">tRNA pseudouridylate synthase I</fullName>
    </alternativeName>
    <alternativeName>
        <fullName evidence="4">tRNA-uridine isomerase I</fullName>
    </alternativeName>
</protein>
<dbReference type="Gene3D" id="3.30.70.660">
    <property type="entry name" value="Pseudouridine synthase I, catalytic domain, C-terminal subdomain"/>
    <property type="match status" value="1"/>
</dbReference>
<dbReference type="GO" id="GO:0160147">
    <property type="term" value="F:tRNA pseudouridine(38-40) synthase activity"/>
    <property type="evidence" value="ECO:0007669"/>
    <property type="project" value="UniProtKB-EC"/>
</dbReference>
<evidence type="ECO:0000256" key="1">
    <source>
        <dbReference type="ARBA" id="ARBA00009375"/>
    </source>
</evidence>
<dbReference type="HAMAP" id="MF_00171">
    <property type="entry name" value="TruA"/>
    <property type="match status" value="1"/>
</dbReference>
<dbReference type="Pfam" id="PF01416">
    <property type="entry name" value="PseudoU_synth_1"/>
    <property type="match status" value="2"/>
</dbReference>
<comment type="subunit">
    <text evidence="4">Homodimer.</text>
</comment>
<dbReference type="OrthoDB" id="9811823at2"/>
<accession>A0A3G2L9G5</accession>
<evidence type="ECO:0000313" key="10">
    <source>
        <dbReference type="Proteomes" id="UP000276309"/>
    </source>
</evidence>
<evidence type="ECO:0000256" key="5">
    <source>
        <dbReference type="PIRSR" id="PIRSR001430-1"/>
    </source>
</evidence>
<feature type="domain" description="Pseudouridine synthase I TruA alpha/beta" evidence="8">
    <location>
        <begin position="8"/>
        <end position="103"/>
    </location>
</feature>
<evidence type="ECO:0000256" key="2">
    <source>
        <dbReference type="ARBA" id="ARBA00022694"/>
    </source>
</evidence>
<evidence type="ECO:0000256" key="7">
    <source>
        <dbReference type="RuleBase" id="RU003792"/>
    </source>
</evidence>
<dbReference type="PANTHER" id="PTHR11142:SF0">
    <property type="entry name" value="TRNA PSEUDOURIDINE SYNTHASE-LIKE 1"/>
    <property type="match status" value="1"/>
</dbReference>
<dbReference type="Gene3D" id="3.30.70.580">
    <property type="entry name" value="Pseudouridine synthase I, catalytic domain, N-terminal subdomain"/>
    <property type="match status" value="1"/>
</dbReference>
<keyword evidence="10" id="KW-1185">Reference proteome</keyword>
<dbReference type="RefSeq" id="WP_121849852.1">
    <property type="nucleotide sequence ID" value="NZ_CP032050.1"/>
</dbReference>
<evidence type="ECO:0000256" key="6">
    <source>
        <dbReference type="PIRSR" id="PIRSR001430-2"/>
    </source>
</evidence>
<dbReference type="GO" id="GO:0003723">
    <property type="term" value="F:RNA binding"/>
    <property type="evidence" value="ECO:0007669"/>
    <property type="project" value="InterPro"/>
</dbReference>
<dbReference type="FunFam" id="3.30.70.580:FF:000001">
    <property type="entry name" value="tRNA pseudouridine synthase A"/>
    <property type="match status" value="1"/>
</dbReference>
<dbReference type="Proteomes" id="UP000276309">
    <property type="component" value="Chromosome"/>
</dbReference>
<comment type="similarity">
    <text evidence="1 4 7">Belongs to the tRNA pseudouridine synthase TruA family.</text>
</comment>
<feature type="binding site" evidence="4 6">
    <location>
        <position position="109"/>
    </location>
    <ligand>
        <name>substrate</name>
    </ligand>
</feature>
<feature type="active site" description="Nucleophile" evidence="4 5">
    <location>
        <position position="51"/>
    </location>
</feature>
<dbReference type="KEGG" id="emar:D1013_16360"/>
<dbReference type="InterPro" id="IPR020094">
    <property type="entry name" value="TruA/RsuA/RluB/E/F_N"/>
</dbReference>
<keyword evidence="3 4" id="KW-0413">Isomerase</keyword>
<organism evidence="9 10">
    <name type="scientific">Euzebyella marina</name>
    <dbReference type="NCBI Taxonomy" id="1761453"/>
    <lineage>
        <taxon>Bacteria</taxon>
        <taxon>Pseudomonadati</taxon>
        <taxon>Bacteroidota</taxon>
        <taxon>Flavobacteriia</taxon>
        <taxon>Flavobacteriales</taxon>
        <taxon>Flavobacteriaceae</taxon>
        <taxon>Euzebyella</taxon>
    </lineage>
</organism>
<dbReference type="InterPro" id="IPR020103">
    <property type="entry name" value="PsdUridine_synth_cat_dom_sf"/>
</dbReference>
<evidence type="ECO:0000313" key="9">
    <source>
        <dbReference type="EMBL" id="AYN68841.1"/>
    </source>
</evidence>
<dbReference type="PANTHER" id="PTHR11142">
    <property type="entry name" value="PSEUDOURIDYLATE SYNTHASE"/>
    <property type="match status" value="1"/>
</dbReference>
<dbReference type="InterPro" id="IPR001406">
    <property type="entry name" value="PsdUridine_synth_TruA"/>
</dbReference>
<dbReference type="EMBL" id="CP032050">
    <property type="protein sequence ID" value="AYN68841.1"/>
    <property type="molecule type" value="Genomic_DNA"/>
</dbReference>
<dbReference type="PIRSF" id="PIRSF001430">
    <property type="entry name" value="tRNA_psdUrid_synth"/>
    <property type="match status" value="1"/>
</dbReference>
<comment type="caution">
    <text evidence="4">Lacks conserved residue(s) required for the propagation of feature annotation.</text>
</comment>
<sequence>MRYFVEFSYFGKNYHGWQKQPNAISVQQVLEDTFSTFFRKSIDLVGAGRTDAGVHAKQMFAHFDGEPIEDIPNALHRLNSFLPDDIAVHHILQVNDEAHARFDAVSRTYEYWVVENKNPFYIDAAYYLKNQPDVEAMNEAAAMLLDYQDFECFSKSNTDVKTYICHLEKAVWERKDDQLVFTITADRFLRNMVRAVVGTLLEVGKGKWTKADVKSVINSKDRSKAGPSVPAKGLYLTSVLYPDKIYK</sequence>
<dbReference type="EC" id="5.4.99.12" evidence="4"/>
<keyword evidence="2 4" id="KW-0819">tRNA processing</keyword>
<evidence type="ECO:0000256" key="3">
    <source>
        <dbReference type="ARBA" id="ARBA00023235"/>
    </source>
</evidence>
<dbReference type="AlphaFoldDB" id="A0A3G2L9G5"/>
<dbReference type="CDD" id="cd02570">
    <property type="entry name" value="PseudoU_synth_EcTruA"/>
    <property type="match status" value="1"/>
</dbReference>
<dbReference type="InterPro" id="IPR020095">
    <property type="entry name" value="PsdUridine_synth_TruA_C"/>
</dbReference>
<dbReference type="NCBIfam" id="TIGR00071">
    <property type="entry name" value="hisT_truA"/>
    <property type="match status" value="1"/>
</dbReference>